<feature type="compositionally biased region" description="Basic and acidic residues" evidence="1">
    <location>
        <begin position="69"/>
        <end position="80"/>
    </location>
</feature>
<evidence type="ECO:0000313" key="2">
    <source>
        <dbReference type="EMBL" id="RZC53907.1"/>
    </source>
</evidence>
<accession>A0A4Y7IZ82</accession>
<dbReference type="EMBL" id="CM010717">
    <property type="protein sequence ID" value="RZC53907.1"/>
    <property type="molecule type" value="Genomic_DNA"/>
</dbReference>
<organism evidence="2 3">
    <name type="scientific">Papaver somniferum</name>
    <name type="common">Opium poppy</name>
    <dbReference type="NCBI Taxonomy" id="3469"/>
    <lineage>
        <taxon>Eukaryota</taxon>
        <taxon>Viridiplantae</taxon>
        <taxon>Streptophyta</taxon>
        <taxon>Embryophyta</taxon>
        <taxon>Tracheophyta</taxon>
        <taxon>Spermatophyta</taxon>
        <taxon>Magnoliopsida</taxon>
        <taxon>Ranunculales</taxon>
        <taxon>Papaveraceae</taxon>
        <taxon>Papaveroideae</taxon>
        <taxon>Papaver</taxon>
    </lineage>
</organism>
<dbReference type="Gramene" id="RZC53907">
    <property type="protein sequence ID" value="RZC53907"/>
    <property type="gene ID" value="C5167_012761"/>
</dbReference>
<keyword evidence="3" id="KW-1185">Reference proteome</keyword>
<dbReference type="AlphaFoldDB" id="A0A4Y7IZ82"/>
<sequence>MWQYKFYRKLYREEAIKSSQVSQDGQPDVTHFEDITRQAKIVENQPNLRRSLKEPPIVKLNGKPGRRKSWIDKLNRERKNKETRKKPTSKDSPRLPVSTSVEMDNADSKDKQQKKTKKSSCIR</sequence>
<gene>
    <name evidence="2" type="ORF">C5167_012761</name>
</gene>
<dbReference type="Proteomes" id="UP000316621">
    <property type="component" value="Chromosome 3"/>
</dbReference>
<proteinExistence type="predicted"/>
<feature type="region of interest" description="Disordered" evidence="1">
    <location>
        <begin position="38"/>
        <end position="123"/>
    </location>
</feature>
<feature type="compositionally biased region" description="Basic residues" evidence="1">
    <location>
        <begin position="114"/>
        <end position="123"/>
    </location>
</feature>
<name>A0A4Y7IZ82_PAPSO</name>
<reference evidence="2 3" key="1">
    <citation type="journal article" date="2018" name="Science">
        <title>The opium poppy genome and morphinan production.</title>
        <authorList>
            <person name="Guo L."/>
            <person name="Winzer T."/>
            <person name="Yang X."/>
            <person name="Li Y."/>
            <person name="Ning Z."/>
            <person name="He Z."/>
            <person name="Teodor R."/>
            <person name="Lu Y."/>
            <person name="Bowser T.A."/>
            <person name="Graham I.A."/>
            <person name="Ye K."/>
        </authorList>
    </citation>
    <scope>NUCLEOTIDE SEQUENCE [LARGE SCALE GENOMIC DNA]</scope>
    <source>
        <strain evidence="3">cv. HN1</strain>
        <tissue evidence="2">Leaves</tissue>
    </source>
</reference>
<protein>
    <submittedName>
        <fullName evidence="2">Uncharacterized protein</fullName>
    </submittedName>
</protein>
<evidence type="ECO:0000313" key="3">
    <source>
        <dbReference type="Proteomes" id="UP000316621"/>
    </source>
</evidence>
<evidence type="ECO:0000256" key="1">
    <source>
        <dbReference type="SAM" id="MobiDB-lite"/>
    </source>
</evidence>